<dbReference type="OMA" id="QWAALSM"/>
<comment type="caution">
    <text evidence="1">The sequence shown here is derived from an EMBL/GenBank/DDBJ whole genome shotgun (WGS) entry which is preliminary data.</text>
</comment>
<sequence length="363" mass="39448">MSARVVPEYGMDDISVIGLPELQAHLELLLDDPSLPLDMRILDDFELQLTEDNIPSLIPILLPLLIGVWKSATQDPTALHSLTIKLLSPLSFTEALTIADPPSVLRALVSRLPGANLLALAILHKAVESTTDVAILSLLPEIVETLVTSWLTSPDVGVGRRASKVLGDLLETDCEATDNSTNNTHLTTAVNGSGAVNHRVPGDGNLWRLFLSHSALIQRLCTPGATRTTTQATISQGRLLRLLARLCTLNIRALSTPVFHDFGLPDAITARTGNALLQWAALGMVDPSDELMCFQLLDFFETFVSLMRVSSRSAETDDLVQTLLATALESDDELETVLRTLPDRTVEAEAEPLRQYIAGLLNR</sequence>
<keyword evidence="2" id="KW-1185">Reference proteome</keyword>
<accession>A0A167G4V1</accession>
<reference evidence="1 2" key="1">
    <citation type="journal article" date="2016" name="Genome Biol. Evol.">
        <title>Divergent and convergent evolution of fungal pathogenicity.</title>
        <authorList>
            <person name="Shang Y."/>
            <person name="Xiao G."/>
            <person name="Zheng P."/>
            <person name="Cen K."/>
            <person name="Zhan S."/>
            <person name="Wang C."/>
        </authorList>
    </citation>
    <scope>NUCLEOTIDE SEQUENCE [LARGE SCALE GENOMIC DNA]</scope>
    <source>
        <strain evidence="1 2">RCEF 4871</strain>
    </source>
</reference>
<dbReference type="STRING" id="1081105.A0A167G4V1"/>
<dbReference type="OrthoDB" id="4538483at2759"/>
<dbReference type="AlphaFoldDB" id="A0A167G4V1"/>
<protein>
    <recommendedName>
        <fullName evidence="3">DNA mismatch repair protein HSM3 N-terminal domain-containing protein</fullName>
    </recommendedName>
</protein>
<evidence type="ECO:0000313" key="1">
    <source>
        <dbReference type="EMBL" id="OAA46156.1"/>
    </source>
</evidence>
<dbReference type="Proteomes" id="UP000243498">
    <property type="component" value="Unassembled WGS sequence"/>
</dbReference>
<evidence type="ECO:0000313" key="2">
    <source>
        <dbReference type="Proteomes" id="UP000243498"/>
    </source>
</evidence>
<evidence type="ECO:0008006" key="3">
    <source>
        <dbReference type="Google" id="ProtNLM"/>
    </source>
</evidence>
<gene>
    <name evidence="1" type="ORF">NOR_02909</name>
</gene>
<organism evidence="1 2">
    <name type="scientific">Metarhizium rileyi (strain RCEF 4871)</name>
    <name type="common">Nomuraea rileyi</name>
    <dbReference type="NCBI Taxonomy" id="1649241"/>
    <lineage>
        <taxon>Eukaryota</taxon>
        <taxon>Fungi</taxon>
        <taxon>Dikarya</taxon>
        <taxon>Ascomycota</taxon>
        <taxon>Pezizomycotina</taxon>
        <taxon>Sordariomycetes</taxon>
        <taxon>Hypocreomycetidae</taxon>
        <taxon>Hypocreales</taxon>
        <taxon>Clavicipitaceae</taxon>
        <taxon>Metarhizium</taxon>
    </lineage>
</organism>
<proteinExistence type="predicted"/>
<name>A0A167G4V1_METRR</name>
<dbReference type="EMBL" id="AZHC01000007">
    <property type="protein sequence ID" value="OAA46156.1"/>
    <property type="molecule type" value="Genomic_DNA"/>
</dbReference>